<dbReference type="PANTHER" id="PTHR12242">
    <property type="entry name" value="OS02G0130600 PROTEIN-RELATED"/>
    <property type="match status" value="1"/>
</dbReference>
<feature type="transmembrane region" description="Helical" evidence="2">
    <location>
        <begin position="6"/>
        <end position="27"/>
    </location>
</feature>
<proteinExistence type="predicted"/>
<accession>A0A7S2TX04</accession>
<dbReference type="EMBL" id="HBHP01024514">
    <property type="protein sequence ID" value="CAD9771199.1"/>
    <property type="molecule type" value="Transcribed_RNA"/>
</dbReference>
<reference evidence="3" key="1">
    <citation type="submission" date="2021-01" db="EMBL/GenBank/DDBJ databases">
        <authorList>
            <person name="Corre E."/>
            <person name="Pelletier E."/>
            <person name="Niang G."/>
            <person name="Scheremetjew M."/>
            <person name="Finn R."/>
            <person name="Kale V."/>
            <person name="Holt S."/>
            <person name="Cochrane G."/>
            <person name="Meng A."/>
            <person name="Brown T."/>
            <person name="Cohen L."/>
        </authorList>
    </citation>
    <scope>NUCLEOTIDE SEQUENCE</scope>
    <source>
        <strain evidence="3">CCMP622</strain>
    </source>
</reference>
<gene>
    <name evidence="3" type="ORF">LSP00402_LOCUS15189</name>
</gene>
<feature type="region of interest" description="Disordered" evidence="1">
    <location>
        <begin position="115"/>
        <end position="193"/>
    </location>
</feature>
<keyword evidence="2" id="KW-0472">Membrane</keyword>
<evidence type="ECO:0000256" key="2">
    <source>
        <dbReference type="SAM" id="Phobius"/>
    </source>
</evidence>
<dbReference type="AlphaFoldDB" id="A0A7S2TX04"/>
<feature type="transmembrane region" description="Helical" evidence="2">
    <location>
        <begin position="57"/>
        <end position="76"/>
    </location>
</feature>
<sequence length="327" mass="36221">MGGGAPFAVVCSVLSILCLTLPVVWYFRGYHEAWARLPASTTWWVPGASPRRTWGIVVFRGVTFAMMLIIQIFQFAQEGARCLKFLTVWSYILLTLTFGVGLGLSLEGRFLMTKLTPSPSSPSPGRGGGREKGGSSGTRESPSLALARSSQADVKIGMFPNSPTTSPKIERTSESGRAAEGGEGISRDSPKSRGFLSESRELRARHVAYIVLCQLGLTVALFIVIVYWGLLHPKPKGHSTWFQHLVNLISIIMECTINNVPLVISSVVFPLLYIYGYCAITWIMVEGLNLYQYPYFLMESDMWTALLWYTLCLVLVCLSHLAIVPRR</sequence>
<protein>
    <submittedName>
        <fullName evidence="3">Uncharacterized protein</fullName>
    </submittedName>
</protein>
<feature type="transmembrane region" description="Helical" evidence="2">
    <location>
        <begin position="207"/>
        <end position="229"/>
    </location>
</feature>
<keyword evidence="2" id="KW-1133">Transmembrane helix</keyword>
<feature type="transmembrane region" description="Helical" evidence="2">
    <location>
        <begin position="267"/>
        <end position="285"/>
    </location>
</feature>
<evidence type="ECO:0000256" key="1">
    <source>
        <dbReference type="SAM" id="MobiDB-lite"/>
    </source>
</evidence>
<feature type="transmembrane region" description="Helical" evidence="2">
    <location>
        <begin position="305"/>
        <end position="324"/>
    </location>
</feature>
<evidence type="ECO:0000313" key="3">
    <source>
        <dbReference type="EMBL" id="CAD9771199.1"/>
    </source>
</evidence>
<feature type="transmembrane region" description="Helical" evidence="2">
    <location>
        <begin position="88"/>
        <end position="106"/>
    </location>
</feature>
<feature type="transmembrane region" description="Helical" evidence="2">
    <location>
        <begin position="241"/>
        <end position="260"/>
    </location>
</feature>
<name>A0A7S2TX04_9EUKA</name>
<dbReference type="GO" id="GO:0016020">
    <property type="term" value="C:membrane"/>
    <property type="evidence" value="ECO:0007669"/>
    <property type="project" value="TreeGrafter"/>
</dbReference>
<organism evidence="3">
    <name type="scientific">Lotharella oceanica</name>
    <dbReference type="NCBI Taxonomy" id="641309"/>
    <lineage>
        <taxon>Eukaryota</taxon>
        <taxon>Sar</taxon>
        <taxon>Rhizaria</taxon>
        <taxon>Cercozoa</taxon>
        <taxon>Chlorarachniophyceae</taxon>
        <taxon>Lotharella</taxon>
    </lineage>
</organism>
<keyword evidence="2" id="KW-0812">Transmembrane</keyword>